<keyword evidence="2 3" id="KW-0539">Nucleus</keyword>
<evidence type="ECO:0000259" key="5">
    <source>
        <dbReference type="PROSITE" id="PS50118"/>
    </source>
</evidence>
<evidence type="ECO:0000256" key="2">
    <source>
        <dbReference type="ARBA" id="ARBA00023242"/>
    </source>
</evidence>
<gene>
    <name evidence="6" type="ORF">PHLGIDRAFT_111264</name>
</gene>
<reference evidence="6 7" key="1">
    <citation type="journal article" date="2014" name="PLoS Genet.">
        <title>Analysis of the Phlebiopsis gigantea genome, transcriptome and secretome provides insight into its pioneer colonization strategies of wood.</title>
        <authorList>
            <person name="Hori C."/>
            <person name="Ishida T."/>
            <person name="Igarashi K."/>
            <person name="Samejima M."/>
            <person name="Suzuki H."/>
            <person name="Master E."/>
            <person name="Ferreira P."/>
            <person name="Ruiz-Duenas F.J."/>
            <person name="Held B."/>
            <person name="Canessa P."/>
            <person name="Larrondo L.F."/>
            <person name="Schmoll M."/>
            <person name="Druzhinina I.S."/>
            <person name="Kubicek C.P."/>
            <person name="Gaskell J.A."/>
            <person name="Kersten P."/>
            <person name="St John F."/>
            <person name="Glasner J."/>
            <person name="Sabat G."/>
            <person name="Splinter BonDurant S."/>
            <person name="Syed K."/>
            <person name="Yadav J."/>
            <person name="Mgbeahuruike A.C."/>
            <person name="Kovalchuk A."/>
            <person name="Asiegbu F.O."/>
            <person name="Lackner G."/>
            <person name="Hoffmeister D."/>
            <person name="Rencoret J."/>
            <person name="Gutierrez A."/>
            <person name="Sun H."/>
            <person name="Lindquist E."/>
            <person name="Barry K."/>
            <person name="Riley R."/>
            <person name="Grigoriev I.V."/>
            <person name="Henrissat B."/>
            <person name="Kues U."/>
            <person name="Berka R.M."/>
            <person name="Martinez A.T."/>
            <person name="Covert S.F."/>
            <person name="Blanchette R.A."/>
            <person name="Cullen D."/>
        </authorList>
    </citation>
    <scope>NUCLEOTIDE SEQUENCE [LARGE SCALE GENOMIC DNA]</scope>
    <source>
        <strain evidence="6 7">11061_1 CR5-6</strain>
    </source>
</reference>
<dbReference type="Pfam" id="PF00505">
    <property type="entry name" value="HMG_box"/>
    <property type="match status" value="1"/>
</dbReference>
<dbReference type="GO" id="GO:0005634">
    <property type="term" value="C:nucleus"/>
    <property type="evidence" value="ECO:0007669"/>
    <property type="project" value="UniProtKB-UniRule"/>
</dbReference>
<dbReference type="PANTHER" id="PTHR45789">
    <property type="entry name" value="FI18025P1"/>
    <property type="match status" value="1"/>
</dbReference>
<dbReference type="EMBL" id="KN840633">
    <property type="protein sequence ID" value="KIP03107.1"/>
    <property type="molecule type" value="Genomic_DNA"/>
</dbReference>
<evidence type="ECO:0000313" key="6">
    <source>
        <dbReference type="EMBL" id="KIP03107.1"/>
    </source>
</evidence>
<evidence type="ECO:0000256" key="1">
    <source>
        <dbReference type="ARBA" id="ARBA00023125"/>
    </source>
</evidence>
<dbReference type="PANTHER" id="PTHR45789:SF2">
    <property type="entry name" value="FI18025P1"/>
    <property type="match status" value="1"/>
</dbReference>
<organism evidence="6 7">
    <name type="scientific">Phlebiopsis gigantea (strain 11061_1 CR5-6)</name>
    <name type="common">White-rot fungus</name>
    <name type="synonym">Peniophora gigantea</name>
    <dbReference type="NCBI Taxonomy" id="745531"/>
    <lineage>
        <taxon>Eukaryota</taxon>
        <taxon>Fungi</taxon>
        <taxon>Dikarya</taxon>
        <taxon>Basidiomycota</taxon>
        <taxon>Agaricomycotina</taxon>
        <taxon>Agaricomycetes</taxon>
        <taxon>Polyporales</taxon>
        <taxon>Phanerochaetaceae</taxon>
        <taxon>Phlebiopsis</taxon>
    </lineage>
</organism>
<dbReference type="Gene3D" id="1.10.30.10">
    <property type="entry name" value="High mobility group box domain"/>
    <property type="match status" value="1"/>
</dbReference>
<evidence type="ECO:0000256" key="4">
    <source>
        <dbReference type="SAM" id="MobiDB-lite"/>
    </source>
</evidence>
<keyword evidence="7" id="KW-1185">Reference proteome</keyword>
<dbReference type="AlphaFoldDB" id="A0A0C3S1F7"/>
<feature type="region of interest" description="Disordered" evidence="4">
    <location>
        <begin position="369"/>
        <end position="406"/>
    </location>
</feature>
<dbReference type="OrthoDB" id="6247875at2759"/>
<feature type="region of interest" description="Disordered" evidence="4">
    <location>
        <begin position="166"/>
        <end position="193"/>
    </location>
</feature>
<dbReference type="InterPro" id="IPR009071">
    <property type="entry name" value="HMG_box_dom"/>
</dbReference>
<dbReference type="CDD" id="cd01389">
    <property type="entry name" value="HMG-box_ROX1-like"/>
    <property type="match status" value="1"/>
</dbReference>
<sequence length="574" mass="62348">MSGEEVAHDVAFMDDDDDMPPLVDNPYPGSMTFTFAPNMTPIAFGTDQNSLEVSPEVTAPRSFIYSPLPDPELESVTTTTSHCKKKDASHIPRPPNAFILFRSHFIKAQHIPGKTESNHSALSKIIGKYWKTLPREEKQVWETKAIMALADHRKKYPDWRFRPSANGLAKVKDGPKRRNNKKSRGEAEKKVKNRERRCDKIADLLVAGKTGVDLEAAIEKFDHENEDALKNEDAGCGVFTMKVQEQVEASPVGVVGVGVLKNAAPSSGAMQDCPVSLPGSQDTTLHTSDARFCTPLTAMFRRSSSAPAVHARIPLGETHPMPYLGRRESFSVVPSTEAMRTQSAPRYGLSHEVSTRVEHKVDAMFNVGDTRDGGYGQTSLQPSPLSLLTSPDLSSSWDETASSTSFGTHVHSPALPALGHDMDDYPSPAHSPQSSAFDIFSESDAASVYAERATNFADAQHATGISQYSSLRTWAGDGEPKGVSAGSCPYSAPFVVTPQTPSMYDPEGIMQNAFNAASYAHHGGWDLGLSQAQPPSWRDTTSVESLQNYARGLADMGCLQGDNPQLFAYALATN</sequence>
<dbReference type="HOGENOM" id="CLU_025635_0_0_1"/>
<accession>A0A0C3S1F7</accession>
<feature type="DNA-binding region" description="HMG box" evidence="3">
    <location>
        <begin position="91"/>
        <end position="160"/>
    </location>
</feature>
<evidence type="ECO:0000313" key="7">
    <source>
        <dbReference type="Proteomes" id="UP000053257"/>
    </source>
</evidence>
<proteinExistence type="predicted"/>
<dbReference type="InterPro" id="IPR051356">
    <property type="entry name" value="SOX/SOX-like_TF"/>
</dbReference>
<dbReference type="SUPFAM" id="SSF47095">
    <property type="entry name" value="HMG-box"/>
    <property type="match status" value="1"/>
</dbReference>
<dbReference type="GO" id="GO:0000978">
    <property type="term" value="F:RNA polymerase II cis-regulatory region sequence-specific DNA binding"/>
    <property type="evidence" value="ECO:0007669"/>
    <property type="project" value="TreeGrafter"/>
</dbReference>
<feature type="domain" description="HMG box" evidence="5">
    <location>
        <begin position="91"/>
        <end position="160"/>
    </location>
</feature>
<dbReference type="SMART" id="SM00398">
    <property type="entry name" value="HMG"/>
    <property type="match status" value="1"/>
</dbReference>
<feature type="compositionally biased region" description="Low complexity" evidence="4">
    <location>
        <begin position="377"/>
        <end position="405"/>
    </location>
</feature>
<protein>
    <recommendedName>
        <fullName evidence="5">HMG box domain-containing protein</fullName>
    </recommendedName>
</protein>
<keyword evidence="1 3" id="KW-0238">DNA-binding</keyword>
<dbReference type="GO" id="GO:0000981">
    <property type="term" value="F:DNA-binding transcription factor activity, RNA polymerase II-specific"/>
    <property type="evidence" value="ECO:0007669"/>
    <property type="project" value="TreeGrafter"/>
</dbReference>
<dbReference type="InterPro" id="IPR036910">
    <property type="entry name" value="HMG_box_dom_sf"/>
</dbReference>
<dbReference type="Proteomes" id="UP000053257">
    <property type="component" value="Unassembled WGS sequence"/>
</dbReference>
<name>A0A0C3S1F7_PHLG1</name>
<feature type="compositionally biased region" description="Basic and acidic residues" evidence="4">
    <location>
        <begin position="183"/>
        <end position="193"/>
    </location>
</feature>
<dbReference type="STRING" id="745531.A0A0C3S1F7"/>
<dbReference type="PROSITE" id="PS50118">
    <property type="entry name" value="HMG_BOX_2"/>
    <property type="match status" value="1"/>
</dbReference>
<evidence type="ECO:0000256" key="3">
    <source>
        <dbReference type="PROSITE-ProRule" id="PRU00267"/>
    </source>
</evidence>